<dbReference type="SUPFAM" id="SSF47413">
    <property type="entry name" value="lambda repressor-like DNA-binding domains"/>
    <property type="match status" value="1"/>
</dbReference>
<feature type="domain" description="HTH cro/C1-type" evidence="1">
    <location>
        <begin position="27"/>
        <end position="80"/>
    </location>
</feature>
<dbReference type="SMART" id="SM00530">
    <property type="entry name" value="HTH_XRE"/>
    <property type="match status" value="1"/>
</dbReference>
<gene>
    <name evidence="2" type="ORF">KSL4_1901</name>
</gene>
<dbReference type="InterPro" id="IPR001387">
    <property type="entry name" value="Cro/C1-type_HTH"/>
</dbReference>
<dbReference type="CDD" id="cd00093">
    <property type="entry name" value="HTH_XRE"/>
    <property type="match status" value="1"/>
</dbReference>
<sequence length="89" mass="10318">MIDIASKIIFSERQLQQITGGTLGNTLKSMRENVGLTEKDLAIQLNVTTATLFHYENDKRQPDIKFLKTYEKCIQFVNFYCIKIVKVLF</sequence>
<dbReference type="InterPro" id="IPR010982">
    <property type="entry name" value="Lambda_DNA-bd_dom_sf"/>
</dbReference>
<dbReference type="PROSITE" id="PS50943">
    <property type="entry name" value="HTH_CROC1"/>
    <property type="match status" value="1"/>
</dbReference>
<dbReference type="GeneID" id="34301339"/>
<keyword evidence="3" id="KW-1185">Reference proteome</keyword>
<name>A0ABP2BE27_9LACO</name>
<proteinExistence type="predicted"/>
<organism evidence="2 3">
    <name type="scientific">Leuconostoc inhae</name>
    <dbReference type="NCBI Taxonomy" id="178001"/>
    <lineage>
        <taxon>Bacteria</taxon>
        <taxon>Bacillati</taxon>
        <taxon>Bacillota</taxon>
        <taxon>Bacilli</taxon>
        <taxon>Lactobacillales</taxon>
        <taxon>Lactobacillaceae</taxon>
        <taxon>Leuconostoc</taxon>
    </lineage>
</organism>
<dbReference type="Gene3D" id="1.10.260.40">
    <property type="entry name" value="lambda repressor-like DNA-binding domains"/>
    <property type="match status" value="1"/>
</dbReference>
<evidence type="ECO:0000259" key="1">
    <source>
        <dbReference type="PROSITE" id="PS50943"/>
    </source>
</evidence>
<evidence type="ECO:0000313" key="2">
    <source>
        <dbReference type="EMBL" id="CUW20750.1"/>
    </source>
</evidence>
<dbReference type="RefSeq" id="WP_010388158.1">
    <property type="nucleotide sequence ID" value="NZ_FBSX01000005.1"/>
</dbReference>
<evidence type="ECO:0000313" key="3">
    <source>
        <dbReference type="Proteomes" id="UP000199047"/>
    </source>
</evidence>
<dbReference type="Pfam" id="PF01381">
    <property type="entry name" value="HTH_3"/>
    <property type="match status" value="1"/>
</dbReference>
<accession>A0ABP2BE27</accession>
<reference evidence="2 3" key="1">
    <citation type="submission" date="2015-12" db="EMBL/GenBank/DDBJ databases">
        <authorList>
            <person name="Andreevskaya M."/>
        </authorList>
    </citation>
    <scope>NUCLEOTIDE SEQUENCE [LARGE SCALE GENOMIC DNA]</scope>
    <source>
        <strain evidence="2 3">KSL4-2</strain>
    </source>
</reference>
<comment type="caution">
    <text evidence="2">The sequence shown here is derived from an EMBL/GenBank/DDBJ whole genome shotgun (WGS) entry which is preliminary data.</text>
</comment>
<dbReference type="EMBL" id="FBTB01000023">
    <property type="protein sequence ID" value="CUW20750.1"/>
    <property type="molecule type" value="Genomic_DNA"/>
</dbReference>
<protein>
    <recommendedName>
        <fullName evidence="1">HTH cro/C1-type domain-containing protein</fullName>
    </recommendedName>
</protein>
<dbReference type="Proteomes" id="UP000199047">
    <property type="component" value="Unassembled WGS sequence"/>
</dbReference>